<keyword evidence="8" id="KW-1185">Reference proteome</keyword>
<dbReference type="InterPro" id="IPR050121">
    <property type="entry name" value="Cytochrome_P450_monoxygenase"/>
</dbReference>
<dbReference type="PANTHER" id="PTHR24305">
    <property type="entry name" value="CYTOCHROME P450"/>
    <property type="match status" value="1"/>
</dbReference>
<evidence type="ECO:0000256" key="4">
    <source>
        <dbReference type="ARBA" id="ARBA00023004"/>
    </source>
</evidence>
<keyword evidence="6" id="KW-0812">Transmembrane</keyword>
<comment type="caution">
    <text evidence="7">The sequence shown here is derived from an EMBL/GenBank/DDBJ whole genome shotgun (WGS) entry which is preliminary data.</text>
</comment>
<dbReference type="PANTHER" id="PTHR24305:SF190">
    <property type="entry name" value="P450, PUTATIVE (EUROFUNG)-RELATED"/>
    <property type="match status" value="1"/>
</dbReference>
<feature type="transmembrane region" description="Helical" evidence="6">
    <location>
        <begin position="16"/>
        <end position="34"/>
    </location>
</feature>
<dbReference type="Proteomes" id="UP001345691">
    <property type="component" value="Unassembled WGS sequence"/>
</dbReference>
<dbReference type="InterPro" id="IPR002401">
    <property type="entry name" value="Cyt_P450_E_grp-I"/>
</dbReference>
<dbReference type="CDD" id="cd11060">
    <property type="entry name" value="CYP57A1-like"/>
    <property type="match status" value="1"/>
</dbReference>
<dbReference type="Gene3D" id="1.10.630.10">
    <property type="entry name" value="Cytochrome P450"/>
    <property type="match status" value="1"/>
</dbReference>
<keyword evidence="5" id="KW-0503">Monooxygenase</keyword>
<evidence type="ECO:0000313" key="8">
    <source>
        <dbReference type="Proteomes" id="UP001345691"/>
    </source>
</evidence>
<evidence type="ECO:0000256" key="5">
    <source>
        <dbReference type="RuleBase" id="RU000461"/>
    </source>
</evidence>
<evidence type="ECO:0000256" key="2">
    <source>
        <dbReference type="ARBA" id="ARBA00022723"/>
    </source>
</evidence>
<keyword evidence="3 5" id="KW-0560">Oxidoreductase</keyword>
<protein>
    <recommendedName>
        <fullName evidence="9">Cytochrome P450 oxidoreductase</fullName>
    </recommendedName>
</protein>
<sequence>MATENGLSLFLNLTNLRHWIVLLPLLAICYSLYIRYATSLRKVPGPFFASFTRLWKLQKTLRGDFEWTNIELHRRYGPIVRIAPNEVSIDDPDESVSIIYGHGTKFIKSPWYQASDAPGQHSIFTDTDIARHARERRLVANSFSMTSLAAMEPFISDCVQILESRLSDQAKEGSVVDMGHWLQCYAFDVIGEITFAKRFGFLDRGEDIGNIMSVLDGFLSYSSWMGVIPELHGPFTKLMSTLFSDGAPLESLRRFASNVVEKRQESNSSHPDFITQFLCTHEQKPDQFPMSEVYKMCMVLTGAGSDTTSIALRAVIYFLLKSPDKLEKLHAELSQREMAGKLSNPVTYAEAISMPYLQAVLKEAMRLHPSTGFTLARVVPAGGVVLLKNFLPEGTIVGINSWVAHRNTSVFGQDVECFRPERWLESEEATKRMDRYFLEFGIGSRTCLGKNISLMEMSKLVPQIFRTFDFDLIDQKKPWHTVNWWLVKQTGLLCRVRSRKPRVFE</sequence>
<evidence type="ECO:0000256" key="3">
    <source>
        <dbReference type="ARBA" id="ARBA00023002"/>
    </source>
</evidence>
<dbReference type="PRINTS" id="PR00385">
    <property type="entry name" value="P450"/>
</dbReference>
<gene>
    <name evidence="7" type="ORF">LTR69_004426</name>
</gene>
<dbReference type="SUPFAM" id="SSF48264">
    <property type="entry name" value="Cytochrome P450"/>
    <property type="match status" value="1"/>
</dbReference>
<dbReference type="PROSITE" id="PS00086">
    <property type="entry name" value="CYTOCHROME_P450"/>
    <property type="match status" value="1"/>
</dbReference>
<reference evidence="7 8" key="1">
    <citation type="submission" date="2023-08" db="EMBL/GenBank/DDBJ databases">
        <title>Black Yeasts Isolated from many extreme environments.</title>
        <authorList>
            <person name="Coleine C."/>
            <person name="Stajich J.E."/>
            <person name="Selbmann L."/>
        </authorList>
    </citation>
    <scope>NUCLEOTIDE SEQUENCE [LARGE SCALE GENOMIC DNA]</scope>
    <source>
        <strain evidence="7 8">CCFEE 6328</strain>
    </source>
</reference>
<organism evidence="7 8">
    <name type="scientific">Exophiala sideris</name>
    <dbReference type="NCBI Taxonomy" id="1016849"/>
    <lineage>
        <taxon>Eukaryota</taxon>
        <taxon>Fungi</taxon>
        <taxon>Dikarya</taxon>
        <taxon>Ascomycota</taxon>
        <taxon>Pezizomycotina</taxon>
        <taxon>Eurotiomycetes</taxon>
        <taxon>Chaetothyriomycetidae</taxon>
        <taxon>Chaetothyriales</taxon>
        <taxon>Herpotrichiellaceae</taxon>
        <taxon>Exophiala</taxon>
    </lineage>
</organism>
<dbReference type="InterPro" id="IPR001128">
    <property type="entry name" value="Cyt_P450"/>
</dbReference>
<proteinExistence type="inferred from homology"/>
<evidence type="ECO:0000313" key="7">
    <source>
        <dbReference type="EMBL" id="KAK5062069.1"/>
    </source>
</evidence>
<keyword evidence="2 5" id="KW-0479">Metal-binding</keyword>
<evidence type="ECO:0000256" key="6">
    <source>
        <dbReference type="SAM" id="Phobius"/>
    </source>
</evidence>
<evidence type="ECO:0000256" key="1">
    <source>
        <dbReference type="ARBA" id="ARBA00001971"/>
    </source>
</evidence>
<evidence type="ECO:0008006" key="9">
    <source>
        <dbReference type="Google" id="ProtNLM"/>
    </source>
</evidence>
<dbReference type="PRINTS" id="PR00463">
    <property type="entry name" value="EP450I"/>
</dbReference>
<dbReference type="EMBL" id="JAVRRF010000008">
    <property type="protein sequence ID" value="KAK5062069.1"/>
    <property type="molecule type" value="Genomic_DNA"/>
</dbReference>
<keyword evidence="4 5" id="KW-0408">Iron</keyword>
<keyword evidence="6" id="KW-1133">Transmembrane helix</keyword>
<comment type="cofactor">
    <cofactor evidence="1">
        <name>heme</name>
        <dbReference type="ChEBI" id="CHEBI:30413"/>
    </cofactor>
</comment>
<name>A0ABR0JDR7_9EURO</name>
<dbReference type="Pfam" id="PF00067">
    <property type="entry name" value="p450"/>
    <property type="match status" value="1"/>
</dbReference>
<comment type="similarity">
    <text evidence="5">Belongs to the cytochrome P450 family.</text>
</comment>
<keyword evidence="6" id="KW-0472">Membrane</keyword>
<dbReference type="InterPro" id="IPR017972">
    <property type="entry name" value="Cyt_P450_CS"/>
</dbReference>
<keyword evidence="5" id="KW-0349">Heme</keyword>
<dbReference type="InterPro" id="IPR036396">
    <property type="entry name" value="Cyt_P450_sf"/>
</dbReference>
<accession>A0ABR0JDR7</accession>